<comment type="function">
    <text evidence="4">CRISPR (clustered regularly interspaced short palindromic repeat), is an adaptive immune system that provides protection against mobile genetic elements (viruses, transposable elements and conjugative plasmids). CRISPR clusters contain sequences complementary to antecedent mobile elements and target invading nucleic acids. CRISPR clusters are transcribed and processed into CRISPR RNA (crRNA).</text>
</comment>
<evidence type="ECO:0000256" key="6">
    <source>
        <dbReference type="PIRSR" id="PIRSR005054-50"/>
    </source>
</evidence>
<dbReference type="RefSeq" id="WP_093752201.1">
    <property type="nucleotide sequence ID" value="NZ_BSYN01000007.1"/>
</dbReference>
<dbReference type="Pfam" id="PF01881">
    <property type="entry name" value="Cas_Cas6_C"/>
    <property type="match status" value="1"/>
</dbReference>
<evidence type="ECO:0000256" key="4">
    <source>
        <dbReference type="PIRNR" id="PIRNR005054"/>
    </source>
</evidence>
<evidence type="ECO:0000313" key="9">
    <source>
        <dbReference type="Proteomes" id="UP000198828"/>
    </source>
</evidence>
<dbReference type="PIRSF" id="PIRSF005054">
    <property type="entry name" value="PF1131"/>
    <property type="match status" value="1"/>
</dbReference>
<evidence type="ECO:0000256" key="2">
    <source>
        <dbReference type="ARBA" id="ARBA00022884"/>
    </source>
</evidence>
<dbReference type="GO" id="GO:0016788">
    <property type="term" value="F:hydrolase activity, acting on ester bonds"/>
    <property type="evidence" value="ECO:0007669"/>
    <property type="project" value="InterPro"/>
</dbReference>
<evidence type="ECO:0000256" key="1">
    <source>
        <dbReference type="ARBA" id="ARBA00005937"/>
    </source>
</evidence>
<feature type="active site" description="Proton donor" evidence="6">
    <location>
        <position position="42"/>
    </location>
</feature>
<dbReference type="CDD" id="cd21140">
    <property type="entry name" value="Cas6_I-like"/>
    <property type="match status" value="1"/>
</dbReference>
<feature type="site" description="Transition state stabilizer" evidence="5">
    <location>
        <position position="54"/>
    </location>
</feature>
<dbReference type="InterPro" id="IPR045747">
    <property type="entry name" value="CRISPR-assoc_prot_Cas6_N_sf"/>
</dbReference>
<dbReference type="OrthoDB" id="9797488at2"/>
<dbReference type="GO" id="GO:0003723">
    <property type="term" value="F:RNA binding"/>
    <property type="evidence" value="ECO:0007669"/>
    <property type="project" value="UniProtKB-KW"/>
</dbReference>
<evidence type="ECO:0000313" key="8">
    <source>
        <dbReference type="EMBL" id="SDW90639.1"/>
    </source>
</evidence>
<evidence type="ECO:0000256" key="5">
    <source>
        <dbReference type="PIRSR" id="PIRSR005054-1"/>
    </source>
</evidence>
<dbReference type="EMBL" id="FNNG01000005">
    <property type="protein sequence ID" value="SDW90639.1"/>
    <property type="molecule type" value="Genomic_DNA"/>
</dbReference>
<organism evidence="8 9">
    <name type="scientific">Tepidimicrobium xylanilyticum</name>
    <dbReference type="NCBI Taxonomy" id="1123352"/>
    <lineage>
        <taxon>Bacteria</taxon>
        <taxon>Bacillati</taxon>
        <taxon>Bacillota</taxon>
        <taxon>Tissierellia</taxon>
        <taxon>Tissierellales</taxon>
        <taxon>Tepidimicrobiaceae</taxon>
        <taxon>Tepidimicrobium</taxon>
    </lineage>
</organism>
<dbReference type="Pfam" id="PF21350">
    <property type="entry name" value="Cas6_I-A"/>
    <property type="match status" value="1"/>
</dbReference>
<comment type="similarity">
    <text evidence="1 4">Belongs to the CRISPR-associated protein Cas6/Cse3/CasE family.</text>
</comment>
<sequence length="246" mass="28533">MYLKITFSSINGQKIRLPLQYNYYVQSMIYKLLKEKMADFLHEKGFELGKRQFKMFCFSPLIGNYKILKETKEIEFNDQIDLYISSPMIEFLAQLSNSLLLDDYVILSSERLMVKNLEIKKESVKGDKVMVLALSPVTVYSTLYRPEGRKYTCYYAPNDKEFTRLISENIIKKYMAYYEKEPVNKEFTIKPIGNSRLHVLTYKGTLIKGYSGKFILQGDQSLIELALSSGLGNKNSQGFGFIKLLD</sequence>
<dbReference type="Gene3D" id="3.30.70.1890">
    <property type="match status" value="1"/>
</dbReference>
<dbReference type="InterPro" id="IPR049435">
    <property type="entry name" value="Cas_Cas6_C"/>
</dbReference>
<keyword evidence="3" id="KW-0051">Antiviral defense</keyword>
<dbReference type="PANTHER" id="PTHR36984">
    <property type="entry name" value="CRISPR-ASSOCIATED ENDORIBONUCLEASE CAS6 1"/>
    <property type="match status" value="1"/>
</dbReference>
<keyword evidence="2" id="KW-0694">RNA-binding</keyword>
<protein>
    <recommendedName>
        <fullName evidence="4">CRISPR-associated endoribonuclease</fullName>
    </recommendedName>
</protein>
<feature type="active site" description="Proton acceptor" evidence="6">
    <location>
        <position position="30"/>
    </location>
</feature>
<dbReference type="NCBIfam" id="TIGR01877">
    <property type="entry name" value="cas_cas6"/>
    <property type="match status" value="1"/>
</dbReference>
<dbReference type="Gene3D" id="3.30.70.1900">
    <property type="match status" value="1"/>
</dbReference>
<reference evidence="8 9" key="1">
    <citation type="submission" date="2016-10" db="EMBL/GenBank/DDBJ databases">
        <authorList>
            <person name="de Groot N.N."/>
        </authorList>
    </citation>
    <scope>NUCLEOTIDE SEQUENCE [LARGE SCALE GENOMIC DNA]</scope>
    <source>
        <strain evidence="8 9">DSM 23310</strain>
    </source>
</reference>
<gene>
    <name evidence="8" type="ORF">SAMN05660923_01408</name>
</gene>
<dbReference type="PANTHER" id="PTHR36984:SF1">
    <property type="entry name" value="CRISPR-ASSOCIATED ENDORIBONUCLEASE CAS6 1"/>
    <property type="match status" value="1"/>
</dbReference>
<dbReference type="AlphaFoldDB" id="A0A1H2XEE2"/>
<dbReference type="Proteomes" id="UP000198828">
    <property type="component" value="Unassembled WGS sequence"/>
</dbReference>
<evidence type="ECO:0000256" key="3">
    <source>
        <dbReference type="ARBA" id="ARBA00023118"/>
    </source>
</evidence>
<accession>A0A1H2XEE2</accession>
<evidence type="ECO:0000259" key="7">
    <source>
        <dbReference type="Pfam" id="PF01881"/>
    </source>
</evidence>
<dbReference type="InterPro" id="IPR010156">
    <property type="entry name" value="CRISPR-assoc_prot_Cas6"/>
</dbReference>
<dbReference type="GO" id="GO:0051607">
    <property type="term" value="P:defense response to virus"/>
    <property type="evidence" value="ECO:0007669"/>
    <property type="project" value="UniProtKB-KW"/>
</dbReference>
<feature type="domain" description="CRISPR associated protein Cas6 C-terminal" evidence="7">
    <location>
        <begin position="124"/>
        <end position="243"/>
    </location>
</feature>
<proteinExistence type="inferred from homology"/>
<name>A0A1H2XEE2_9FIRM</name>
<keyword evidence="9" id="KW-1185">Reference proteome</keyword>